<accession>A0AAE4B273</accession>
<dbReference type="InterPro" id="IPR024344">
    <property type="entry name" value="MDMPI_metal-binding"/>
</dbReference>
<dbReference type="AlphaFoldDB" id="A0AAE4B273"/>
<name>A0AAE4B273_9ACTN</name>
<dbReference type="NCBIfam" id="TIGR03083">
    <property type="entry name" value="maleylpyruvate isomerase family mycothiol-dependent enzyme"/>
    <property type="match status" value="1"/>
</dbReference>
<dbReference type="Gene3D" id="1.20.120.450">
    <property type="entry name" value="dinb family like domain"/>
    <property type="match status" value="1"/>
</dbReference>
<dbReference type="GO" id="GO:0046872">
    <property type="term" value="F:metal ion binding"/>
    <property type="evidence" value="ECO:0007669"/>
    <property type="project" value="InterPro"/>
</dbReference>
<evidence type="ECO:0000259" key="2">
    <source>
        <dbReference type="Pfam" id="PF11716"/>
    </source>
</evidence>
<dbReference type="SUPFAM" id="SSF109854">
    <property type="entry name" value="DinB/YfiT-like putative metalloenzymes"/>
    <property type="match status" value="1"/>
</dbReference>
<evidence type="ECO:0000313" key="3">
    <source>
        <dbReference type="EMBL" id="MDQ0368703.1"/>
    </source>
</evidence>
<dbReference type="InterPro" id="IPR017517">
    <property type="entry name" value="Maleyloyr_isom"/>
</dbReference>
<dbReference type="RefSeq" id="WP_307243408.1">
    <property type="nucleotide sequence ID" value="NZ_JAUSUZ010000001.1"/>
</dbReference>
<organism evidence="3 4">
    <name type="scientific">Catenuloplanes indicus</name>
    <dbReference type="NCBI Taxonomy" id="137267"/>
    <lineage>
        <taxon>Bacteria</taxon>
        <taxon>Bacillati</taxon>
        <taxon>Actinomycetota</taxon>
        <taxon>Actinomycetes</taxon>
        <taxon>Micromonosporales</taxon>
        <taxon>Micromonosporaceae</taxon>
        <taxon>Catenuloplanes</taxon>
    </lineage>
</organism>
<evidence type="ECO:0000313" key="4">
    <source>
        <dbReference type="Proteomes" id="UP001240236"/>
    </source>
</evidence>
<proteinExistence type="predicted"/>
<sequence>MSDLKLSTSARSAAGLPSEPPPEEIPPEAASVRAPVRWREVLADAHSALRFAVKGVPVGGWSLPTPCAEWTVGQVLRHTLGNQARFAATISGGLWPPEDPYAPSEAPLTDPLGATMEVIALARAAFTTVPDSVPAVPTPLPAGPLPPWLAAGACALDAAIHAWDIAVATRQSSPLTPEIAYSLLLVSTELVEPLRPYGAFASPFDPIEEARALGSAYTGELADDDASSVLRYLGRNPIWSPPSGLHDNIA</sequence>
<feature type="domain" description="Mycothiol-dependent maleylpyruvate isomerase metal-binding" evidence="2">
    <location>
        <begin position="42"/>
        <end position="166"/>
    </location>
</feature>
<dbReference type="Proteomes" id="UP001240236">
    <property type="component" value="Unassembled WGS sequence"/>
</dbReference>
<reference evidence="3 4" key="1">
    <citation type="submission" date="2023-07" db="EMBL/GenBank/DDBJ databases">
        <title>Sequencing the genomes of 1000 actinobacteria strains.</title>
        <authorList>
            <person name="Klenk H.-P."/>
        </authorList>
    </citation>
    <scope>NUCLEOTIDE SEQUENCE [LARGE SCALE GENOMIC DNA]</scope>
    <source>
        <strain evidence="3 4">DSM 44709</strain>
    </source>
</reference>
<comment type="caution">
    <text evidence="3">The sequence shown here is derived from an EMBL/GenBank/DDBJ whole genome shotgun (WGS) entry which is preliminary data.</text>
</comment>
<protein>
    <submittedName>
        <fullName evidence="3">Uncharacterized protein (TIGR03086 family)</fullName>
    </submittedName>
</protein>
<dbReference type="NCBIfam" id="TIGR03086">
    <property type="entry name" value="TIGR03086 family metal-binding protein"/>
    <property type="match status" value="1"/>
</dbReference>
<evidence type="ECO:0000256" key="1">
    <source>
        <dbReference type="SAM" id="MobiDB-lite"/>
    </source>
</evidence>
<feature type="region of interest" description="Disordered" evidence="1">
    <location>
        <begin position="1"/>
        <end position="30"/>
    </location>
</feature>
<dbReference type="InterPro" id="IPR034660">
    <property type="entry name" value="DinB/YfiT-like"/>
</dbReference>
<gene>
    <name evidence="3" type="ORF">J2S42_005372</name>
</gene>
<dbReference type="Pfam" id="PF11716">
    <property type="entry name" value="MDMPI_N"/>
    <property type="match status" value="1"/>
</dbReference>
<dbReference type="EMBL" id="JAUSUZ010000001">
    <property type="protein sequence ID" value="MDQ0368703.1"/>
    <property type="molecule type" value="Genomic_DNA"/>
</dbReference>
<keyword evidence="4" id="KW-1185">Reference proteome</keyword>
<dbReference type="InterPro" id="IPR017520">
    <property type="entry name" value="CHP03086"/>
</dbReference>
<feature type="compositionally biased region" description="Polar residues" evidence="1">
    <location>
        <begin position="1"/>
        <end position="11"/>
    </location>
</feature>